<protein>
    <submittedName>
        <fullName evidence="2">Glutaredoxin</fullName>
    </submittedName>
</protein>
<dbReference type="GeneID" id="37287780"/>
<dbReference type="Proteomes" id="UP000252985">
    <property type="component" value="Chromosome"/>
</dbReference>
<dbReference type="Pfam" id="PF13417">
    <property type="entry name" value="GST_N_3"/>
    <property type="match status" value="1"/>
</dbReference>
<gene>
    <name evidence="2" type="ORF">DU484_12340</name>
</gene>
<dbReference type="InterPro" id="IPR011767">
    <property type="entry name" value="GLR_AS"/>
</dbReference>
<dbReference type="PROSITE" id="PS50404">
    <property type="entry name" value="GST_NTER"/>
    <property type="match status" value="1"/>
</dbReference>
<dbReference type="SUPFAM" id="SSF52833">
    <property type="entry name" value="Thioredoxin-like"/>
    <property type="match status" value="1"/>
</dbReference>
<proteinExistence type="predicted"/>
<dbReference type="PANTHER" id="PTHR45288">
    <property type="entry name" value="THIOREDOXIN FAMILY PROTEIN"/>
    <property type="match status" value="1"/>
</dbReference>
<dbReference type="RefSeq" id="WP_114606062.1">
    <property type="nucleotide sequence ID" value="NZ_CP031148.1"/>
</dbReference>
<dbReference type="InterPro" id="IPR004045">
    <property type="entry name" value="Glutathione_S-Trfase_N"/>
</dbReference>
<dbReference type="PROSITE" id="PS51354">
    <property type="entry name" value="GLUTAREDOXIN_2"/>
    <property type="match status" value="1"/>
</dbReference>
<name>A0A345EEE7_9EURY</name>
<dbReference type="AlphaFoldDB" id="A0A345EEE7"/>
<accession>A0A345EEE7</accession>
<dbReference type="KEGG" id="haq:DU484_12340"/>
<reference evidence="2 3" key="1">
    <citation type="submission" date="2018-07" db="EMBL/GenBank/DDBJ databases">
        <title>Genome sequences of Haloplanus sp. CBA1112.</title>
        <authorList>
            <person name="Kim Y.B."/>
            <person name="Roh S.W."/>
        </authorList>
    </citation>
    <scope>NUCLEOTIDE SEQUENCE [LARGE SCALE GENOMIC DNA]</scope>
    <source>
        <strain evidence="2 3">CBA1112</strain>
    </source>
</reference>
<evidence type="ECO:0000313" key="3">
    <source>
        <dbReference type="Proteomes" id="UP000252985"/>
    </source>
</evidence>
<organism evidence="2 3">
    <name type="scientific">Haloplanus rubicundus</name>
    <dbReference type="NCBI Taxonomy" id="1547898"/>
    <lineage>
        <taxon>Archaea</taxon>
        <taxon>Methanobacteriati</taxon>
        <taxon>Methanobacteriota</taxon>
        <taxon>Stenosarchaea group</taxon>
        <taxon>Halobacteria</taxon>
        <taxon>Halobacteriales</taxon>
        <taxon>Haloferacaceae</taxon>
        <taxon>Haloplanus</taxon>
    </lineage>
</organism>
<evidence type="ECO:0000259" key="1">
    <source>
        <dbReference type="PROSITE" id="PS50404"/>
    </source>
</evidence>
<dbReference type="PANTHER" id="PTHR45288:SF1">
    <property type="entry name" value="THIOREDOXIN FAMILY PROTEIN"/>
    <property type="match status" value="1"/>
</dbReference>
<dbReference type="EMBL" id="CP031148">
    <property type="protein sequence ID" value="AXG10569.1"/>
    <property type="molecule type" value="Genomic_DNA"/>
</dbReference>
<dbReference type="Gene3D" id="3.40.30.10">
    <property type="entry name" value="Glutaredoxin"/>
    <property type="match status" value="1"/>
</dbReference>
<dbReference type="PROSITE" id="PS00195">
    <property type="entry name" value="GLUTAREDOXIN_1"/>
    <property type="match status" value="1"/>
</dbReference>
<feature type="domain" description="GST N-terminal" evidence="1">
    <location>
        <begin position="2"/>
        <end position="81"/>
    </location>
</feature>
<sequence>MGTRRLYRLAGCPYCATVEGKLDELGLDYETRDVFPIRFFRSEVKEVSGQKGVPVLVDPENGVTGMAESDDIVAYLERTYG</sequence>
<dbReference type="InterPro" id="IPR036249">
    <property type="entry name" value="Thioredoxin-like_sf"/>
</dbReference>
<evidence type="ECO:0000313" key="2">
    <source>
        <dbReference type="EMBL" id="AXG10569.1"/>
    </source>
</evidence>